<dbReference type="GO" id="GO:0016020">
    <property type="term" value="C:membrane"/>
    <property type="evidence" value="ECO:0007669"/>
    <property type="project" value="UniProtKB-SubCell"/>
</dbReference>
<feature type="transmembrane region" description="Helical" evidence="5">
    <location>
        <begin position="49"/>
        <end position="69"/>
    </location>
</feature>
<evidence type="ECO:0000256" key="4">
    <source>
        <dbReference type="ARBA" id="ARBA00023136"/>
    </source>
</evidence>
<comment type="subcellular location">
    <subcellularLocation>
        <location evidence="1">Membrane</location>
        <topology evidence="1">Multi-pass membrane protein</topology>
    </subcellularLocation>
</comment>
<gene>
    <name evidence="7" type="ORF">PGLA2088_LOCUS8301</name>
</gene>
<evidence type="ECO:0000313" key="8">
    <source>
        <dbReference type="Proteomes" id="UP000626109"/>
    </source>
</evidence>
<feature type="non-terminal residue" evidence="7">
    <location>
        <position position="1"/>
    </location>
</feature>
<keyword evidence="4 5" id="KW-0472">Membrane</keyword>
<feature type="transmembrane region" description="Helical" evidence="5">
    <location>
        <begin position="133"/>
        <end position="154"/>
    </location>
</feature>
<dbReference type="Pfam" id="PF03124">
    <property type="entry name" value="EXS"/>
    <property type="match status" value="1"/>
</dbReference>
<dbReference type="Proteomes" id="UP000626109">
    <property type="component" value="Unassembled WGS sequence"/>
</dbReference>
<reference evidence="7" key="1">
    <citation type="submission" date="2021-02" db="EMBL/GenBank/DDBJ databases">
        <authorList>
            <person name="Dougan E. K."/>
            <person name="Rhodes N."/>
            <person name="Thang M."/>
            <person name="Chan C."/>
        </authorList>
    </citation>
    <scope>NUCLEOTIDE SEQUENCE</scope>
</reference>
<evidence type="ECO:0000313" key="7">
    <source>
        <dbReference type="EMBL" id="CAE8650495.1"/>
    </source>
</evidence>
<dbReference type="InterPro" id="IPR004342">
    <property type="entry name" value="EXS_C"/>
</dbReference>
<dbReference type="PANTHER" id="PTHR10783">
    <property type="entry name" value="XENOTROPIC AND POLYTROPIC RETROVIRUS RECEPTOR 1-RELATED"/>
    <property type="match status" value="1"/>
</dbReference>
<evidence type="ECO:0000256" key="1">
    <source>
        <dbReference type="ARBA" id="ARBA00004141"/>
    </source>
</evidence>
<name>A0A813IHC4_POLGL</name>
<evidence type="ECO:0000256" key="5">
    <source>
        <dbReference type="SAM" id="Phobius"/>
    </source>
</evidence>
<dbReference type="EMBL" id="CAJNNW010008900">
    <property type="protein sequence ID" value="CAE8650495.1"/>
    <property type="molecule type" value="Genomic_DNA"/>
</dbReference>
<sequence>SRHRAELVLSFFLGSSVALFLAIGVLLALPEKSPGSFSEAYFLTPIPVFRVVFSILLSLWCMGAVARCCESNDINYMFILNVDPRCRVTPEFFFSRAAALTTLWILIFGMYVVDYKWRVVPPVDALDGYNKRASLHFVCYPVLLIFLTLLGILWPSVICRNRYKASVLKSVKRTAMAPWYPVDFADNASGADLWYSPSCKQDPRSSQVHRMHPLDAHVGFVGPVSLHVDDVSFDYEVAVNGVRWLTNGQVTFQCGGKPYGSVDTSENTTLTGQAITDVSGNDSTLGPWRGVERSWRAGVCGGLTTTIRQYSTGFEFLTRVDTSESSVSGTNTCDVTNTACADVSTSFPNFALPNATTNIGFVTWNGNTLFNIIQQAAPPADWSKLSGGVLSSGPLVLYTSTGTDSFAVVLGATMNFKVGMLTRIGQSPSARLAAGVQGLIQQMPANYTLRFALLGRPEGITAAMFTYGAFVQKVFNTARTKLSLAADVLSRQLHYVTDGGSLLNYCDYWPECLNSTEGCKPEAEVLKAAGEYHQSIGLSVGAYHVDPFWYSHSADGGCDDFFARNWSGSPFHFPQGIKGVGLPMMLFLQAFSQKISPVSSQNIYLKDFKFEGQSVSGADSARFFQQIFGKMHATGNFKALTLDGLPDIWQSAPARLTSVDEQQMYDKGLADALLEFGIPIRVDQEFPNDVLASVQYGARTVGRCTSDSDPYAGSEAARFLQLGANSLLFRAMGVRPMVDVLWTNPEQSDPRWPKPSVCRPNIVHDIITAVLSTGPLGFGDLVGKTNASLLFKATRADGVILKPASAALRIDRFYDPIQGGSEIWAAPTFPSRNADSKEDQLANSMAPLEDEHCEQLYGWMILATNVDKNASGSAPVAVTELWPRPAAGTEFFVAQLEQFSSSGMLKPLCINGSAVDSCLLRWNDSSPLPVTTGDTSKETGCVRHNFTLFAASPVLSSGWTLLGDLSKFVPVSPQRFVMAESQETGLRFDVIGHPGEVVPVSMVTETGIVLVWDIHVTSTGKTSVACSEGRCVVSDGIGARGQHSQSTALGITTEIVV</sequence>
<feature type="domain" description="EXS" evidence="6">
    <location>
        <begin position="47"/>
        <end position="187"/>
    </location>
</feature>
<evidence type="ECO:0000256" key="2">
    <source>
        <dbReference type="ARBA" id="ARBA00022692"/>
    </source>
</evidence>
<evidence type="ECO:0000259" key="6">
    <source>
        <dbReference type="Pfam" id="PF03124"/>
    </source>
</evidence>
<keyword evidence="2 5" id="KW-0812">Transmembrane</keyword>
<comment type="caution">
    <text evidence="7">The sequence shown here is derived from an EMBL/GenBank/DDBJ whole genome shotgun (WGS) entry which is preliminary data.</text>
</comment>
<protein>
    <recommendedName>
        <fullName evidence="6">EXS domain-containing protein</fullName>
    </recommendedName>
</protein>
<organism evidence="7 8">
    <name type="scientific">Polarella glacialis</name>
    <name type="common">Dinoflagellate</name>
    <dbReference type="NCBI Taxonomy" id="89957"/>
    <lineage>
        <taxon>Eukaryota</taxon>
        <taxon>Sar</taxon>
        <taxon>Alveolata</taxon>
        <taxon>Dinophyceae</taxon>
        <taxon>Suessiales</taxon>
        <taxon>Suessiaceae</taxon>
        <taxon>Polarella</taxon>
    </lineage>
</organism>
<proteinExistence type="predicted"/>
<feature type="transmembrane region" description="Helical" evidence="5">
    <location>
        <begin position="93"/>
        <end position="113"/>
    </location>
</feature>
<evidence type="ECO:0000256" key="3">
    <source>
        <dbReference type="ARBA" id="ARBA00022989"/>
    </source>
</evidence>
<dbReference type="AlphaFoldDB" id="A0A813IHC4"/>
<feature type="transmembrane region" description="Helical" evidence="5">
    <location>
        <begin position="7"/>
        <end position="29"/>
    </location>
</feature>
<keyword evidence="3 5" id="KW-1133">Transmembrane helix</keyword>
<accession>A0A813IHC4</accession>